<organism evidence="2 3">
    <name type="scientific">Saccharopolyspora spinosa</name>
    <dbReference type="NCBI Taxonomy" id="60894"/>
    <lineage>
        <taxon>Bacteria</taxon>
        <taxon>Bacillati</taxon>
        <taxon>Actinomycetota</taxon>
        <taxon>Actinomycetes</taxon>
        <taxon>Pseudonocardiales</taxon>
        <taxon>Pseudonocardiaceae</taxon>
        <taxon>Saccharopolyspora</taxon>
    </lineage>
</organism>
<dbReference type="Proteomes" id="UP000233786">
    <property type="component" value="Unassembled WGS sequence"/>
</dbReference>
<sequence>MVAPPGLARSASAGTTFNRDFGAENEERAQAPGVSVFVREDALVRYFYSGRPDLSPRQSERGIDLLSPVWQVLDLPGGRGDWYGQQRLHPGRPLLTGQRGLRDSVRPGRRLGVRRRGSASPDTPDLPGLRED</sequence>
<reference evidence="2" key="1">
    <citation type="submission" date="2017-12" db="EMBL/GenBank/DDBJ databases">
        <title>Sequencing the genomes of 1000 Actinobacteria strains.</title>
        <authorList>
            <person name="Klenk H.-P."/>
        </authorList>
    </citation>
    <scope>NUCLEOTIDE SEQUENCE [LARGE SCALE GENOMIC DNA]</scope>
    <source>
        <strain evidence="2">DSM 44228</strain>
    </source>
</reference>
<name>A0A2N3Y4L4_SACSN</name>
<evidence type="ECO:0000313" key="3">
    <source>
        <dbReference type="Proteomes" id="UP000233786"/>
    </source>
</evidence>
<dbReference type="Pfam" id="PF05988">
    <property type="entry name" value="DUF899"/>
    <property type="match status" value="1"/>
</dbReference>
<accession>A0A2N3Y4L4</accession>
<comment type="caution">
    <text evidence="2">The sequence shown here is derived from an EMBL/GenBank/DDBJ whole genome shotgun (WGS) entry which is preliminary data.</text>
</comment>
<gene>
    <name evidence="2" type="ORF">A8926_5888</name>
</gene>
<feature type="compositionally biased region" description="Basic residues" evidence="1">
    <location>
        <begin position="107"/>
        <end position="117"/>
    </location>
</feature>
<evidence type="ECO:0000313" key="2">
    <source>
        <dbReference type="EMBL" id="PKW17865.1"/>
    </source>
</evidence>
<protein>
    <submittedName>
        <fullName evidence="2">Uncharacterized protein DUF899</fullName>
    </submittedName>
</protein>
<feature type="region of interest" description="Disordered" evidence="1">
    <location>
        <begin position="83"/>
        <end position="132"/>
    </location>
</feature>
<feature type="region of interest" description="Disordered" evidence="1">
    <location>
        <begin position="1"/>
        <end position="26"/>
    </location>
</feature>
<evidence type="ECO:0000256" key="1">
    <source>
        <dbReference type="SAM" id="MobiDB-lite"/>
    </source>
</evidence>
<keyword evidence="3" id="KW-1185">Reference proteome</keyword>
<proteinExistence type="predicted"/>
<dbReference type="InterPro" id="IPR010296">
    <property type="entry name" value="DUF899_thioredox"/>
</dbReference>
<dbReference type="AlphaFoldDB" id="A0A2N3Y4L4"/>
<dbReference type="EMBL" id="PJNB01000001">
    <property type="protein sequence ID" value="PKW17865.1"/>
    <property type="molecule type" value="Genomic_DNA"/>
</dbReference>